<dbReference type="Proteomes" id="UP001176883">
    <property type="component" value="Unassembled WGS sequence"/>
</dbReference>
<accession>A0ABT8WBT9</accession>
<sequence length="235" mass="25791">MQEKEKTHEYTGEFTLKAGIAISSFSSATKGTLGAIVYKEGKPMILTNEHVVITDDPEEEKRNKKLLIDRVKDRGWSLPDDILRRIEKGDIPVFHPPYNGGEKEAKIIAFVTETDTEFDAALCEIVVPLENISREILGETLGEPIPPEEDSNIYKVGCITDTTAGNVHQVSGKNILVKKIGKSTVSEPGDSGAVFIKSGTNSPIGLLHKGDDDYTYANALVSIQAKMGFTFRKPR</sequence>
<dbReference type="InterPro" id="IPR009003">
    <property type="entry name" value="Peptidase_S1_PA"/>
</dbReference>
<evidence type="ECO:0000313" key="2">
    <source>
        <dbReference type="Proteomes" id="UP001176883"/>
    </source>
</evidence>
<protein>
    <recommendedName>
        <fullName evidence="3">Serine protease</fullName>
    </recommendedName>
</protein>
<gene>
    <name evidence="1" type="ORF">Q4Q35_11835</name>
</gene>
<reference evidence="1" key="1">
    <citation type="submission" date="2023-07" db="EMBL/GenBank/DDBJ databases">
        <title>Two novel species in the genus Flavivirga.</title>
        <authorList>
            <person name="Kwon K."/>
        </authorList>
    </citation>
    <scope>NUCLEOTIDE SEQUENCE</scope>
    <source>
        <strain evidence="1">KCTC 52353</strain>
    </source>
</reference>
<evidence type="ECO:0008006" key="3">
    <source>
        <dbReference type="Google" id="ProtNLM"/>
    </source>
</evidence>
<comment type="caution">
    <text evidence="1">The sequence shown here is derived from an EMBL/GenBank/DDBJ whole genome shotgun (WGS) entry which is preliminary data.</text>
</comment>
<dbReference type="EMBL" id="JAUOEK010000120">
    <property type="protein sequence ID" value="MDO5970497.1"/>
    <property type="molecule type" value="Genomic_DNA"/>
</dbReference>
<proteinExistence type="predicted"/>
<evidence type="ECO:0000313" key="1">
    <source>
        <dbReference type="EMBL" id="MDO5970497.1"/>
    </source>
</evidence>
<dbReference type="RefSeq" id="WP_303278185.1">
    <property type="nucleotide sequence ID" value="NZ_JAUOEK010000120.1"/>
</dbReference>
<name>A0ABT8WBT9_9FLAO</name>
<dbReference type="SUPFAM" id="SSF50494">
    <property type="entry name" value="Trypsin-like serine proteases"/>
    <property type="match status" value="1"/>
</dbReference>
<keyword evidence="2" id="KW-1185">Reference proteome</keyword>
<organism evidence="1 2">
    <name type="scientific">Flavivirga aquimarina</name>
    <dbReference type="NCBI Taxonomy" id="2027862"/>
    <lineage>
        <taxon>Bacteria</taxon>
        <taxon>Pseudomonadati</taxon>
        <taxon>Bacteroidota</taxon>
        <taxon>Flavobacteriia</taxon>
        <taxon>Flavobacteriales</taxon>
        <taxon>Flavobacteriaceae</taxon>
        <taxon>Flavivirga</taxon>
    </lineage>
</organism>